<evidence type="ECO:0000313" key="14">
    <source>
        <dbReference type="Proteomes" id="UP000449547"/>
    </source>
</evidence>
<dbReference type="GeneID" id="54779961"/>
<keyword evidence="6 12" id="KW-0809">Transit peptide</keyword>
<evidence type="ECO:0000256" key="9">
    <source>
        <dbReference type="ARBA" id="ARBA00023136"/>
    </source>
</evidence>
<evidence type="ECO:0000313" key="13">
    <source>
        <dbReference type="EMBL" id="KAA8905931.1"/>
    </source>
</evidence>
<dbReference type="Proteomes" id="UP000449547">
    <property type="component" value="Unassembled WGS sequence"/>
</dbReference>
<keyword evidence="9 12" id="KW-0472">Membrane</keyword>
<dbReference type="SUPFAM" id="SSF81343">
    <property type="entry name" value="Fumarate reductase respiratory complex transmembrane subunits"/>
    <property type="match status" value="1"/>
</dbReference>
<comment type="caution">
    <text evidence="13">The sequence shown here is derived from an EMBL/GenBank/DDBJ whole genome shotgun (WGS) entry which is preliminary data.</text>
</comment>
<dbReference type="GO" id="GO:0005743">
    <property type="term" value="C:mitochondrial inner membrane"/>
    <property type="evidence" value="ECO:0007669"/>
    <property type="project" value="UniProtKB-SubCell"/>
</dbReference>
<comment type="similarity">
    <text evidence="2 12">Belongs to the CybS family.</text>
</comment>
<keyword evidence="7" id="KW-1133">Transmembrane helix</keyword>
<feature type="binding site" description="axial binding residue" evidence="11">
    <location>
        <position position="99"/>
    </location>
    <ligand>
        <name>heme b</name>
        <dbReference type="ChEBI" id="CHEBI:60344"/>
        <note>ligand shared with SDHC</note>
    </ligand>
    <ligandPart>
        <name>Fe</name>
        <dbReference type="ChEBI" id="CHEBI:18248"/>
    </ligandPart>
</feature>
<evidence type="ECO:0000256" key="12">
    <source>
        <dbReference type="RuleBase" id="RU364031"/>
    </source>
</evidence>
<protein>
    <recommendedName>
        <fullName evidence="12">Succinate dehydrogenase [ubiquinone] cytochrome b small subunit</fullName>
    </recommendedName>
</protein>
<dbReference type="OMA" id="DYIPKRK"/>
<feature type="binding site" evidence="10">
    <location>
        <position position="111"/>
    </location>
    <ligand>
        <name>a ubiquinone</name>
        <dbReference type="ChEBI" id="CHEBI:16389"/>
        <note>ligand shared with IP/SDHB</note>
    </ligand>
</feature>
<dbReference type="EMBL" id="SWFT01000039">
    <property type="protein sequence ID" value="KAA8905931.1"/>
    <property type="molecule type" value="Genomic_DNA"/>
</dbReference>
<keyword evidence="5 12" id="KW-0999">Mitochondrion inner membrane</keyword>
<dbReference type="GO" id="GO:0020037">
    <property type="term" value="F:heme binding"/>
    <property type="evidence" value="ECO:0007669"/>
    <property type="project" value="TreeGrafter"/>
</dbReference>
<evidence type="ECO:0000256" key="4">
    <source>
        <dbReference type="ARBA" id="ARBA00022692"/>
    </source>
</evidence>
<evidence type="ECO:0000256" key="3">
    <source>
        <dbReference type="ARBA" id="ARBA00022448"/>
    </source>
</evidence>
<organism evidence="13 14">
    <name type="scientific">Diutina rugosa</name>
    <name type="common">Yeast</name>
    <name type="synonym">Candida rugosa</name>
    <dbReference type="NCBI Taxonomy" id="5481"/>
    <lineage>
        <taxon>Eukaryota</taxon>
        <taxon>Fungi</taxon>
        <taxon>Dikarya</taxon>
        <taxon>Ascomycota</taxon>
        <taxon>Saccharomycotina</taxon>
        <taxon>Pichiomycetes</taxon>
        <taxon>Debaryomycetaceae</taxon>
        <taxon>Diutina</taxon>
    </lineage>
</organism>
<keyword evidence="3" id="KW-0813">Transport</keyword>
<dbReference type="PANTHER" id="PTHR13337">
    <property type="entry name" value="SUCCINATE DEHYDROGENASE"/>
    <property type="match status" value="1"/>
</dbReference>
<evidence type="ECO:0000256" key="5">
    <source>
        <dbReference type="ARBA" id="ARBA00022792"/>
    </source>
</evidence>
<dbReference type="RefSeq" id="XP_034013912.1">
    <property type="nucleotide sequence ID" value="XM_034153837.1"/>
</dbReference>
<dbReference type="GO" id="GO:0046872">
    <property type="term" value="F:metal ion binding"/>
    <property type="evidence" value="ECO:0007669"/>
    <property type="project" value="UniProtKB-KW"/>
</dbReference>
<dbReference type="GO" id="GO:0006099">
    <property type="term" value="P:tricarboxylic acid cycle"/>
    <property type="evidence" value="ECO:0007669"/>
    <property type="project" value="TreeGrafter"/>
</dbReference>
<dbReference type="Pfam" id="PF05328">
    <property type="entry name" value="CybS"/>
    <property type="match status" value="1"/>
</dbReference>
<dbReference type="PANTHER" id="PTHR13337:SF2">
    <property type="entry name" value="SUCCINATE DEHYDROGENASE [UBIQUINONE] CYTOCHROME B SMALL SUBUNIT, MITOCHONDRIAL"/>
    <property type="match status" value="1"/>
</dbReference>
<dbReference type="OrthoDB" id="18577at2759"/>
<reference evidence="13 14" key="1">
    <citation type="submission" date="2019-07" db="EMBL/GenBank/DDBJ databases">
        <title>Genome assembly of two rare yeast pathogens: Diutina rugosa and Trichomonascus ciferrii.</title>
        <authorList>
            <person name="Mixao V."/>
            <person name="Saus E."/>
            <person name="Hansen A."/>
            <person name="Lass-Flor C."/>
            <person name="Gabaldon T."/>
        </authorList>
    </citation>
    <scope>NUCLEOTIDE SEQUENCE [LARGE SCALE GENOMIC DNA]</scope>
    <source>
        <strain evidence="13 14">CBS 613</strain>
    </source>
</reference>
<dbReference type="AlphaFoldDB" id="A0A642UUY3"/>
<gene>
    <name evidence="13" type="ORF">DIURU_001308</name>
</gene>
<accession>A0A642UUY3</accession>
<dbReference type="GO" id="GO:0006121">
    <property type="term" value="P:mitochondrial electron transport, succinate to ubiquinone"/>
    <property type="evidence" value="ECO:0007669"/>
    <property type="project" value="TreeGrafter"/>
</dbReference>
<dbReference type="GO" id="GO:0048039">
    <property type="term" value="F:ubiquinone binding"/>
    <property type="evidence" value="ECO:0007669"/>
    <property type="project" value="TreeGrafter"/>
</dbReference>
<keyword evidence="14" id="KW-1185">Reference proteome</keyword>
<keyword evidence="8 12" id="KW-0496">Mitochondrion</keyword>
<evidence type="ECO:0000256" key="1">
    <source>
        <dbReference type="ARBA" id="ARBA00004448"/>
    </source>
</evidence>
<name>A0A642UUY3_DIURU</name>
<dbReference type="VEuPathDB" id="FungiDB:DIURU_001308"/>
<keyword evidence="11" id="KW-0479">Metal-binding</keyword>
<evidence type="ECO:0000256" key="6">
    <source>
        <dbReference type="ARBA" id="ARBA00022946"/>
    </source>
</evidence>
<dbReference type="Gene3D" id="1.20.1300.10">
    <property type="entry name" value="Fumarate reductase/succinate dehydrogenase, transmembrane subunit"/>
    <property type="match status" value="1"/>
</dbReference>
<keyword evidence="4" id="KW-0812">Transmembrane</keyword>
<sequence>MMMMRTLPATRRVFGVRSLWKPSFSLSKYKLKPQPPGGVTGTVNDAYQPGMIDTYAGSAHWTYERLISVALIPLASLPLFQSPVNPILDAAFGVLLLFHCHMGFLSCITDYIPERVYGVWNKIARRLLSLGTFVGMYGVYVIETESNGIFDLVQQLWLA</sequence>
<comment type="subcellular location">
    <subcellularLocation>
        <location evidence="1 12">Mitochondrion inner membrane</location>
        <topology evidence="1 12">Multi-pass membrane protein</topology>
    </subcellularLocation>
</comment>
<evidence type="ECO:0000256" key="8">
    <source>
        <dbReference type="ARBA" id="ARBA00023128"/>
    </source>
</evidence>
<evidence type="ECO:0000256" key="7">
    <source>
        <dbReference type="ARBA" id="ARBA00022989"/>
    </source>
</evidence>
<evidence type="ECO:0000256" key="2">
    <source>
        <dbReference type="ARBA" id="ARBA00007294"/>
    </source>
</evidence>
<evidence type="ECO:0000256" key="11">
    <source>
        <dbReference type="PIRSR" id="PIRSR607992-2"/>
    </source>
</evidence>
<dbReference type="InterPro" id="IPR007992">
    <property type="entry name" value="CybS"/>
</dbReference>
<evidence type="ECO:0000256" key="10">
    <source>
        <dbReference type="PIRSR" id="PIRSR607992-1"/>
    </source>
</evidence>
<proteinExistence type="inferred from homology"/>
<dbReference type="InterPro" id="IPR034804">
    <property type="entry name" value="SQR/QFR_C/D"/>
</dbReference>
<keyword evidence="11" id="KW-0408">Iron</keyword>
<dbReference type="CDD" id="cd03496">
    <property type="entry name" value="SQR_TypeC_CybS"/>
    <property type="match status" value="1"/>
</dbReference>